<keyword evidence="2" id="KW-1133">Transmembrane helix</keyword>
<dbReference type="Pfam" id="PF07654">
    <property type="entry name" value="C1-set"/>
    <property type="match status" value="1"/>
</dbReference>
<gene>
    <name evidence="4" type="ORF">QQF64_002234</name>
</gene>
<keyword evidence="2" id="KW-0472">Membrane</keyword>
<evidence type="ECO:0000256" key="1">
    <source>
        <dbReference type="ARBA" id="ARBA00023319"/>
    </source>
</evidence>
<dbReference type="InterPro" id="IPR013783">
    <property type="entry name" value="Ig-like_fold"/>
</dbReference>
<organism evidence="4 5">
    <name type="scientific">Cirrhinus molitorella</name>
    <name type="common">mud carp</name>
    <dbReference type="NCBI Taxonomy" id="172907"/>
    <lineage>
        <taxon>Eukaryota</taxon>
        <taxon>Metazoa</taxon>
        <taxon>Chordata</taxon>
        <taxon>Craniata</taxon>
        <taxon>Vertebrata</taxon>
        <taxon>Euteleostomi</taxon>
        <taxon>Actinopterygii</taxon>
        <taxon>Neopterygii</taxon>
        <taxon>Teleostei</taxon>
        <taxon>Ostariophysi</taxon>
        <taxon>Cypriniformes</taxon>
        <taxon>Cyprinidae</taxon>
        <taxon>Labeoninae</taxon>
        <taxon>Labeonini</taxon>
        <taxon>Cirrhinus</taxon>
    </lineage>
</organism>
<dbReference type="InterPro" id="IPR003006">
    <property type="entry name" value="Ig/MHC_CS"/>
</dbReference>
<reference evidence="4 5" key="1">
    <citation type="submission" date="2023-09" db="EMBL/GenBank/DDBJ databases">
        <authorList>
            <person name="Wang M."/>
        </authorList>
    </citation>
    <scope>NUCLEOTIDE SEQUENCE [LARGE SCALE GENOMIC DNA]</scope>
    <source>
        <strain evidence="4">GT-2023</strain>
        <tissue evidence="4">Liver</tissue>
    </source>
</reference>
<keyword evidence="5" id="KW-1185">Reference proteome</keyword>
<sequence length="389" mass="44312">MHHLLLYNLLHDVVKRTRPLHRFLSAAAQSEHEDVDLQERFWWRQQMRGNRCLNLVSHHETLQQNTVRQKPQIALSLEREMCFSLVCCGWMLLSLVFAFGDVVVNRTTTLFVNHGQSAQMRCNYNQTKDIESMAVDLKTLNHTLCSYFFHGNTWTRQKCKDHIKFTWILGISFELLNLQIQDSGTYTCTVRRIVKPPEVNLGVQRVQVIVRPALSLSCVKRPDGSPMILCSVDFYHNSLEQLWIRDGVVLNSSYSNTSFNGSFNQKSYLILPPQTFNDTIYSCWVNHSSLNKPLVANLSSSGCYESGDVHATETVVFAMLIVVLTAFLITAVIYSLYRRGRQSSTSPVVLSVTPELGLYDDLQTETLYSTLGDHHPVPCSPAFAHSFAQ</sequence>
<dbReference type="InterPro" id="IPR007110">
    <property type="entry name" value="Ig-like_dom"/>
</dbReference>
<dbReference type="InterPro" id="IPR003599">
    <property type="entry name" value="Ig_sub"/>
</dbReference>
<dbReference type="Proteomes" id="UP001558613">
    <property type="component" value="Unassembled WGS sequence"/>
</dbReference>
<evidence type="ECO:0000313" key="5">
    <source>
        <dbReference type="Proteomes" id="UP001558613"/>
    </source>
</evidence>
<keyword evidence="1" id="KW-0393">Immunoglobulin domain</keyword>
<comment type="caution">
    <text evidence="4">The sequence shown here is derived from an EMBL/GenBank/DDBJ whole genome shotgun (WGS) entry which is preliminary data.</text>
</comment>
<evidence type="ECO:0000256" key="2">
    <source>
        <dbReference type="SAM" id="Phobius"/>
    </source>
</evidence>
<dbReference type="Gene3D" id="2.60.40.10">
    <property type="entry name" value="Immunoglobulins"/>
    <property type="match status" value="2"/>
</dbReference>
<dbReference type="InterPro" id="IPR013106">
    <property type="entry name" value="Ig_V-set"/>
</dbReference>
<dbReference type="PROSITE" id="PS50835">
    <property type="entry name" value="IG_LIKE"/>
    <property type="match status" value="1"/>
</dbReference>
<dbReference type="EMBL" id="JAYMGO010000010">
    <property type="protein sequence ID" value="KAL1266559.1"/>
    <property type="molecule type" value="Genomic_DNA"/>
</dbReference>
<dbReference type="InterPro" id="IPR003597">
    <property type="entry name" value="Ig_C1-set"/>
</dbReference>
<feature type="transmembrane region" description="Helical" evidence="2">
    <location>
        <begin position="315"/>
        <end position="337"/>
    </location>
</feature>
<evidence type="ECO:0000313" key="4">
    <source>
        <dbReference type="EMBL" id="KAL1266559.1"/>
    </source>
</evidence>
<feature type="domain" description="Ig-like" evidence="3">
    <location>
        <begin position="197"/>
        <end position="299"/>
    </location>
</feature>
<dbReference type="SMART" id="SM00409">
    <property type="entry name" value="IG"/>
    <property type="match status" value="1"/>
</dbReference>
<proteinExistence type="predicted"/>
<dbReference type="Pfam" id="PF07686">
    <property type="entry name" value="V-set"/>
    <property type="match status" value="1"/>
</dbReference>
<name>A0ABR3MPL3_9TELE</name>
<accession>A0ABR3MPL3</accession>
<protein>
    <recommendedName>
        <fullName evidence="3">Ig-like domain-containing protein</fullName>
    </recommendedName>
</protein>
<dbReference type="InterPro" id="IPR036179">
    <property type="entry name" value="Ig-like_dom_sf"/>
</dbReference>
<dbReference type="CDD" id="cd00098">
    <property type="entry name" value="IgC1"/>
    <property type="match status" value="1"/>
</dbReference>
<dbReference type="PROSITE" id="PS00290">
    <property type="entry name" value="IG_MHC"/>
    <property type="match status" value="1"/>
</dbReference>
<dbReference type="SUPFAM" id="SSF48726">
    <property type="entry name" value="Immunoglobulin"/>
    <property type="match status" value="2"/>
</dbReference>
<evidence type="ECO:0000259" key="3">
    <source>
        <dbReference type="PROSITE" id="PS50835"/>
    </source>
</evidence>
<keyword evidence="2" id="KW-0812">Transmembrane</keyword>